<dbReference type="EMBL" id="GBXM01102568">
    <property type="protein sequence ID" value="JAH06009.1"/>
    <property type="molecule type" value="Transcribed_RNA"/>
</dbReference>
<dbReference type="AlphaFoldDB" id="A0A0E9PNC5"/>
<protein>
    <submittedName>
        <fullName evidence="1">Uncharacterized protein</fullName>
    </submittedName>
</protein>
<sequence>MSSLVVNYELLMIATTPAIRKMQGNQKNFKKVSKLSLTAPKTAWMN</sequence>
<proteinExistence type="predicted"/>
<name>A0A0E9PNC5_ANGAN</name>
<reference evidence="1" key="2">
    <citation type="journal article" date="2015" name="Fish Shellfish Immunol.">
        <title>Early steps in the European eel (Anguilla anguilla)-Vibrio vulnificus interaction in the gills: Role of the RtxA13 toxin.</title>
        <authorList>
            <person name="Callol A."/>
            <person name="Pajuelo D."/>
            <person name="Ebbesson L."/>
            <person name="Teles M."/>
            <person name="MacKenzie S."/>
            <person name="Amaro C."/>
        </authorList>
    </citation>
    <scope>NUCLEOTIDE SEQUENCE</scope>
</reference>
<reference evidence="1" key="1">
    <citation type="submission" date="2014-11" db="EMBL/GenBank/DDBJ databases">
        <authorList>
            <person name="Amaro Gonzalez C."/>
        </authorList>
    </citation>
    <scope>NUCLEOTIDE SEQUENCE</scope>
</reference>
<evidence type="ECO:0000313" key="1">
    <source>
        <dbReference type="EMBL" id="JAH06009.1"/>
    </source>
</evidence>
<organism evidence="1">
    <name type="scientific">Anguilla anguilla</name>
    <name type="common">European freshwater eel</name>
    <name type="synonym">Muraena anguilla</name>
    <dbReference type="NCBI Taxonomy" id="7936"/>
    <lineage>
        <taxon>Eukaryota</taxon>
        <taxon>Metazoa</taxon>
        <taxon>Chordata</taxon>
        <taxon>Craniata</taxon>
        <taxon>Vertebrata</taxon>
        <taxon>Euteleostomi</taxon>
        <taxon>Actinopterygii</taxon>
        <taxon>Neopterygii</taxon>
        <taxon>Teleostei</taxon>
        <taxon>Anguilliformes</taxon>
        <taxon>Anguillidae</taxon>
        <taxon>Anguilla</taxon>
    </lineage>
</organism>
<accession>A0A0E9PNC5</accession>